<protein>
    <submittedName>
        <fullName evidence="2">Uncharacterized protein</fullName>
    </submittedName>
</protein>
<feature type="region of interest" description="Disordered" evidence="1">
    <location>
        <begin position="1"/>
        <end position="34"/>
    </location>
</feature>
<evidence type="ECO:0000313" key="3">
    <source>
        <dbReference type="Proteomes" id="UP000610124"/>
    </source>
</evidence>
<dbReference type="Proteomes" id="UP000610124">
    <property type="component" value="Unassembled WGS sequence"/>
</dbReference>
<comment type="caution">
    <text evidence="2">The sequence shown here is derived from an EMBL/GenBank/DDBJ whole genome shotgun (WGS) entry which is preliminary data.</text>
</comment>
<dbReference type="EMBL" id="BMUB01000014">
    <property type="protein sequence ID" value="GGU92076.1"/>
    <property type="molecule type" value="Genomic_DNA"/>
</dbReference>
<sequence length="259" mass="28511">MGRPPDASADARPQRIPPRVLRHANGKAPGFALRHTDGAAGEQDLPRAELHPAPARSRLSPVQLGTLVTVTSTCQCGPATINGPGVRAAYYAYQRKIRAERTADGRQFRSRRTDFHPTNTLSYLAVHLDGDGAVRLEVAAAAEELERPQNLLVDELRWLADGRRFLHTEGFADGLMKIWLNPAVAVNGGCDPRPLAARHRFPYPVLADGGLSAPEPVRFLEYSAHLWDEVYFANRHMFAGGLFPNPDCRACFPVRLHSV</sequence>
<evidence type="ECO:0000256" key="1">
    <source>
        <dbReference type="SAM" id="MobiDB-lite"/>
    </source>
</evidence>
<evidence type="ECO:0000313" key="2">
    <source>
        <dbReference type="EMBL" id="GGU92076.1"/>
    </source>
</evidence>
<reference evidence="2" key="1">
    <citation type="journal article" date="2014" name="Int. J. Syst. Evol. Microbiol.">
        <title>Complete genome sequence of Corynebacterium casei LMG S-19264T (=DSM 44701T), isolated from a smear-ripened cheese.</title>
        <authorList>
            <consortium name="US DOE Joint Genome Institute (JGI-PGF)"/>
            <person name="Walter F."/>
            <person name="Albersmeier A."/>
            <person name="Kalinowski J."/>
            <person name="Ruckert C."/>
        </authorList>
    </citation>
    <scope>NUCLEOTIDE SEQUENCE</scope>
    <source>
        <strain evidence="2">JCM 4434</strain>
    </source>
</reference>
<reference evidence="2" key="2">
    <citation type="submission" date="2020-09" db="EMBL/GenBank/DDBJ databases">
        <authorList>
            <person name="Sun Q."/>
            <person name="Ohkuma M."/>
        </authorList>
    </citation>
    <scope>NUCLEOTIDE SEQUENCE</scope>
    <source>
        <strain evidence="2">JCM 4434</strain>
    </source>
</reference>
<organism evidence="2 3">
    <name type="scientific">Kitasatospora aureofaciens</name>
    <name type="common">Streptomyces aureofaciens</name>
    <dbReference type="NCBI Taxonomy" id="1894"/>
    <lineage>
        <taxon>Bacteria</taxon>
        <taxon>Bacillati</taxon>
        <taxon>Actinomycetota</taxon>
        <taxon>Actinomycetes</taxon>
        <taxon>Kitasatosporales</taxon>
        <taxon>Streptomycetaceae</taxon>
        <taxon>Kitasatospora</taxon>
    </lineage>
</organism>
<gene>
    <name evidence="2" type="ORF">GCM10010502_51780</name>
</gene>
<accession>A0A8H9HV99</accession>
<name>A0A8H9HV99_KITAU</name>
<dbReference type="AlphaFoldDB" id="A0A8H9HV99"/>
<proteinExistence type="predicted"/>